<evidence type="ECO:0008006" key="3">
    <source>
        <dbReference type="Google" id="ProtNLM"/>
    </source>
</evidence>
<dbReference type="GeneID" id="77936982"/>
<accession>A0A5C1K8Y6</accession>
<dbReference type="KEGG" id="vg:77936982"/>
<proteinExistence type="predicted"/>
<evidence type="ECO:0000313" key="1">
    <source>
        <dbReference type="EMBL" id="QEM41961.1"/>
    </source>
</evidence>
<evidence type="ECO:0000313" key="2">
    <source>
        <dbReference type="Proteomes" id="UP000322144"/>
    </source>
</evidence>
<reference evidence="1 2" key="1">
    <citation type="submission" date="2019-06" db="EMBL/GenBank/DDBJ databases">
        <title>A distant relative of Phikzvirus genus phages from a therapeutic phage collection.</title>
        <authorList>
            <person name="Hejnowicz M.S."/>
            <person name="Dabrowski K."/>
            <person name="Gawor J."/>
            <person name="Weber-Dabrowska B."/>
            <person name="Gromadka R."/>
            <person name="Lobocka M.B."/>
        </authorList>
    </citation>
    <scope>NUCLEOTIDE SEQUENCE [LARGE SCALE GENOMIC DNA]</scope>
</reference>
<organism evidence="1 2">
    <name type="scientific">Pseudomonas phage vB_PaeM_PS119XW</name>
    <dbReference type="NCBI Taxonomy" id="2601632"/>
    <lineage>
        <taxon>Viruses</taxon>
        <taxon>Duplodnaviria</taxon>
        <taxon>Heunggongvirae</taxon>
        <taxon>Uroviricota</taxon>
        <taxon>Caudoviricetes</taxon>
        <taxon>Chimalliviridae</taxon>
        <taxon>Pawinskivirus</taxon>
        <taxon>Pawinskivirus PS119XW</taxon>
    </lineage>
</organism>
<name>A0A5C1K8Y6_9CAUD</name>
<dbReference type="EMBL" id="MN103543">
    <property type="protein sequence ID" value="QEM41961.1"/>
    <property type="molecule type" value="Genomic_DNA"/>
</dbReference>
<dbReference type="Proteomes" id="UP000322144">
    <property type="component" value="Segment"/>
</dbReference>
<keyword evidence="2" id="KW-1185">Reference proteome</keyword>
<protein>
    <recommendedName>
        <fullName evidence="3">Virion structural protein</fullName>
    </recommendedName>
</protein>
<dbReference type="RefSeq" id="YP_010660972.1">
    <property type="nucleotide sequence ID" value="NC_070882.1"/>
</dbReference>
<sequence>MIKVGFSVTGDIVDLKAYRSTEPFDVNNLPAVFKQLDVTDREFVDDTALKDTPYFYLVIGTDNTGSFVLSDVKAICIIDYTNKGPGPETPVFGDWWIGYFGTCPIEDVFEVADFKTNFALPSNFTNTVDQPTEAWKIQFKGITYYIPNRVPYSGMAFMDVYRAGVLLDTVEDGVGTLPSSLTNPAVMQGKIYSRNGNSFAVGCIPHGDKVVYTNATDAMVSLHVMNDLALDTFERLFNTAVNPTGQLYSGYQRSRYGNQLPSSIAPGNGLNIFYKAVTEDNRCIQRGFSTSIAHQLDNAFTAYGSSRGFNPALRLIR</sequence>